<sequence length="82" mass="9774">MRFFKRKETNCPAGGGLNLIINIRNLLNGEMISLIWFRFACSLTFRRYKNGEEFYLKKMIRYRKNQLGNAIMTIDVKEIHKV</sequence>
<gene>
    <name evidence="1" type="ORF">ANACAC_02971</name>
</gene>
<accession>B0MHK9</accession>
<dbReference type="EMBL" id="ABAX03000024">
    <property type="protein sequence ID" value="EDR96348.1"/>
    <property type="molecule type" value="Genomic_DNA"/>
</dbReference>
<evidence type="ECO:0000313" key="1">
    <source>
        <dbReference type="EMBL" id="EDR96348.1"/>
    </source>
</evidence>
<reference evidence="1" key="1">
    <citation type="submission" date="2007-11" db="EMBL/GenBank/DDBJ databases">
        <authorList>
            <person name="Fulton L."/>
            <person name="Clifton S."/>
            <person name="Fulton B."/>
            <person name="Xu J."/>
            <person name="Minx P."/>
            <person name="Pepin K.H."/>
            <person name="Johnson M."/>
            <person name="Thiruvilangam P."/>
            <person name="Bhonagiri V."/>
            <person name="Nash W.E."/>
            <person name="Mardis E.R."/>
            <person name="Wilson R.K."/>
        </authorList>
    </citation>
    <scope>NUCLEOTIDE SEQUENCE [LARGE SCALE GENOMIC DNA]</scope>
    <source>
        <strain evidence="1">DSM 14662</strain>
    </source>
</reference>
<dbReference type="Proteomes" id="UP000004935">
    <property type="component" value="Unassembled WGS sequence"/>
</dbReference>
<dbReference type="RefSeq" id="WP_006568283.1">
    <property type="nucleotide sequence ID" value="NZ_AP023027.1"/>
</dbReference>
<protein>
    <submittedName>
        <fullName evidence="1">Uncharacterized protein</fullName>
    </submittedName>
</protein>
<dbReference type="HOGENOM" id="CLU_2550901_0_0_9"/>
<organism evidence="1 2">
    <name type="scientific">Anaerostipes caccae (strain DSM 14662 / CCUG 47493 / JCM 13470 / NCIMB 13811 / L1-92)</name>
    <dbReference type="NCBI Taxonomy" id="411490"/>
    <lineage>
        <taxon>Bacteria</taxon>
        <taxon>Bacillati</taxon>
        <taxon>Bacillota</taxon>
        <taxon>Clostridia</taxon>
        <taxon>Lachnospirales</taxon>
        <taxon>Lachnospiraceae</taxon>
        <taxon>Anaerostipes</taxon>
    </lineage>
</organism>
<comment type="caution">
    <text evidence="1">The sequence shown here is derived from an EMBL/GenBank/DDBJ whole genome shotgun (WGS) entry which is preliminary data.</text>
</comment>
<dbReference type="STRING" id="411490.ANACAC_02971"/>
<proteinExistence type="predicted"/>
<reference evidence="1" key="2">
    <citation type="submission" date="2013-11" db="EMBL/GenBank/DDBJ databases">
        <title>Draft genome sequence of Anaerostipes caccae (DSM 14662).</title>
        <authorList>
            <person name="Sudarsanam P."/>
            <person name="Ley R."/>
            <person name="Guruge J."/>
            <person name="Turnbaugh P.J."/>
            <person name="Mahowald M."/>
            <person name="Liep D."/>
            <person name="Gordon J."/>
        </authorList>
    </citation>
    <scope>NUCLEOTIDE SEQUENCE</scope>
    <source>
        <strain evidence="1">DSM 14662</strain>
    </source>
</reference>
<dbReference type="AlphaFoldDB" id="B0MHK9"/>
<name>B0MHK9_ANACD</name>
<keyword evidence="2" id="KW-1185">Reference proteome</keyword>
<evidence type="ECO:0000313" key="2">
    <source>
        <dbReference type="Proteomes" id="UP000004935"/>
    </source>
</evidence>